<reference evidence="1 2" key="1">
    <citation type="submission" date="2019-06" db="EMBL/GenBank/DDBJ databases">
        <title>A chromosomal-level reference genome of Carpinus fangiana (Coryloideae, Betulaceae).</title>
        <authorList>
            <person name="Yang X."/>
            <person name="Wang Z."/>
            <person name="Zhang L."/>
            <person name="Hao G."/>
            <person name="Liu J."/>
            <person name="Yang Y."/>
        </authorList>
    </citation>
    <scope>NUCLEOTIDE SEQUENCE [LARGE SCALE GENOMIC DNA]</scope>
    <source>
        <strain evidence="1">Cfa_2016G</strain>
        <tissue evidence="1">Leaf</tissue>
    </source>
</reference>
<dbReference type="Proteomes" id="UP000327013">
    <property type="component" value="Chromosome 3"/>
</dbReference>
<proteinExistence type="predicted"/>
<protein>
    <submittedName>
        <fullName evidence="1">Uncharacterized protein</fullName>
    </submittedName>
</protein>
<dbReference type="AlphaFoldDB" id="A0A5N6QZU8"/>
<evidence type="ECO:0000313" key="2">
    <source>
        <dbReference type="Proteomes" id="UP000327013"/>
    </source>
</evidence>
<keyword evidence="2" id="KW-1185">Reference proteome</keyword>
<dbReference type="EMBL" id="CM017323">
    <property type="protein sequence ID" value="KAE8022490.1"/>
    <property type="molecule type" value="Genomic_DNA"/>
</dbReference>
<name>A0A5N6QZU8_9ROSI</name>
<sequence length="56" mass="6157">MLWRLPWRVQKLADAVHGVLGRGTSTKAEHQAGLDILDGLLGGDFLELVFGQNDQI</sequence>
<accession>A0A5N6QZU8</accession>
<evidence type="ECO:0000313" key="1">
    <source>
        <dbReference type="EMBL" id="KAE8022490.1"/>
    </source>
</evidence>
<gene>
    <name evidence="1" type="ORF">FH972_008285</name>
</gene>
<organism evidence="1 2">
    <name type="scientific">Carpinus fangiana</name>
    <dbReference type="NCBI Taxonomy" id="176857"/>
    <lineage>
        <taxon>Eukaryota</taxon>
        <taxon>Viridiplantae</taxon>
        <taxon>Streptophyta</taxon>
        <taxon>Embryophyta</taxon>
        <taxon>Tracheophyta</taxon>
        <taxon>Spermatophyta</taxon>
        <taxon>Magnoliopsida</taxon>
        <taxon>eudicotyledons</taxon>
        <taxon>Gunneridae</taxon>
        <taxon>Pentapetalae</taxon>
        <taxon>rosids</taxon>
        <taxon>fabids</taxon>
        <taxon>Fagales</taxon>
        <taxon>Betulaceae</taxon>
        <taxon>Carpinus</taxon>
    </lineage>
</organism>